<evidence type="ECO:0000256" key="1">
    <source>
        <dbReference type="ARBA" id="ARBA00005306"/>
    </source>
</evidence>
<protein>
    <recommendedName>
        <fullName evidence="3 11">Aspartyl/glutamyl-tRNA(Asn/Gln) amidotransferase subunit B</fullName>
        <shortName evidence="11">Asp/Glu-ADT subunit B</shortName>
        <ecNumber evidence="11">6.3.5.-</ecNumber>
    </recommendedName>
</protein>
<evidence type="ECO:0000256" key="6">
    <source>
        <dbReference type="ARBA" id="ARBA00022840"/>
    </source>
</evidence>
<dbReference type="GO" id="GO:0006412">
    <property type="term" value="P:translation"/>
    <property type="evidence" value="ECO:0007669"/>
    <property type="project" value="UniProtKB-UniRule"/>
</dbReference>
<evidence type="ECO:0000256" key="5">
    <source>
        <dbReference type="ARBA" id="ARBA00022741"/>
    </source>
</evidence>
<dbReference type="RefSeq" id="WP_120041873.1">
    <property type="nucleotide sequence ID" value="NZ_QZFU01000019.1"/>
</dbReference>
<keyword evidence="4 11" id="KW-0436">Ligase</keyword>
<keyword evidence="14" id="KW-1185">Reference proteome</keyword>
<dbReference type="InterPro" id="IPR014746">
    <property type="entry name" value="Gln_synth/guanido_kin_cat_dom"/>
</dbReference>
<keyword evidence="13" id="KW-0808">Transferase</keyword>
<feature type="domain" description="Asn/Gln amidotransferase" evidence="12">
    <location>
        <begin position="353"/>
        <end position="500"/>
    </location>
</feature>
<dbReference type="InterPro" id="IPR018027">
    <property type="entry name" value="Asn/Gln_amidotransferase"/>
</dbReference>
<evidence type="ECO:0000313" key="13">
    <source>
        <dbReference type="EMBL" id="RJO75000.1"/>
    </source>
</evidence>
<proteinExistence type="inferred from homology"/>
<keyword evidence="5 11" id="KW-0547">Nucleotide-binding</keyword>
<evidence type="ECO:0000256" key="3">
    <source>
        <dbReference type="ARBA" id="ARBA00016923"/>
    </source>
</evidence>
<dbReference type="HAMAP" id="MF_00121">
    <property type="entry name" value="GatB"/>
    <property type="match status" value="1"/>
</dbReference>
<dbReference type="SUPFAM" id="SSF89095">
    <property type="entry name" value="GatB/YqeY motif"/>
    <property type="match status" value="1"/>
</dbReference>
<comment type="caution">
    <text evidence="13">The sequence shown here is derived from an EMBL/GenBank/DDBJ whole genome shotgun (WGS) entry which is preliminary data.</text>
</comment>
<dbReference type="PANTHER" id="PTHR11659">
    <property type="entry name" value="GLUTAMYL-TRNA GLN AMIDOTRANSFERASE SUBUNIT B MITOCHONDRIAL AND PROKARYOTIC PET112-RELATED"/>
    <property type="match status" value="1"/>
</dbReference>
<dbReference type="EC" id="6.3.5.-" evidence="11"/>
<dbReference type="GO" id="GO:0070681">
    <property type="term" value="P:glutaminyl-tRNAGln biosynthesis via transamidation"/>
    <property type="evidence" value="ECO:0007669"/>
    <property type="project" value="TreeGrafter"/>
</dbReference>
<dbReference type="EMBL" id="QZFU01000019">
    <property type="protein sequence ID" value="RJO75000.1"/>
    <property type="molecule type" value="Genomic_DNA"/>
</dbReference>
<gene>
    <name evidence="11 13" type="primary">gatB</name>
    <name evidence="13" type="ORF">D5S18_16515</name>
</gene>
<evidence type="ECO:0000256" key="4">
    <source>
        <dbReference type="ARBA" id="ARBA00022598"/>
    </source>
</evidence>
<reference evidence="13 14" key="1">
    <citation type="submission" date="2018-09" db="EMBL/GenBank/DDBJ databases">
        <title>YIM PH21274 draft genome.</title>
        <authorList>
            <person name="Miao C."/>
        </authorList>
    </citation>
    <scope>NUCLEOTIDE SEQUENCE [LARGE SCALE GENOMIC DNA]</scope>
    <source>
        <strain evidence="13 14">YIM PH 21724</strain>
    </source>
</reference>
<comment type="catalytic activity">
    <reaction evidence="9 11">
        <text>L-aspartyl-tRNA(Asn) + L-glutamine + ATP + H2O = L-asparaginyl-tRNA(Asn) + L-glutamate + ADP + phosphate + 2 H(+)</text>
        <dbReference type="Rhea" id="RHEA:14513"/>
        <dbReference type="Rhea" id="RHEA-COMP:9674"/>
        <dbReference type="Rhea" id="RHEA-COMP:9677"/>
        <dbReference type="ChEBI" id="CHEBI:15377"/>
        <dbReference type="ChEBI" id="CHEBI:15378"/>
        <dbReference type="ChEBI" id="CHEBI:29985"/>
        <dbReference type="ChEBI" id="CHEBI:30616"/>
        <dbReference type="ChEBI" id="CHEBI:43474"/>
        <dbReference type="ChEBI" id="CHEBI:58359"/>
        <dbReference type="ChEBI" id="CHEBI:78515"/>
        <dbReference type="ChEBI" id="CHEBI:78516"/>
        <dbReference type="ChEBI" id="CHEBI:456216"/>
    </reaction>
</comment>
<dbReference type="GO" id="GO:0050566">
    <property type="term" value="F:asparaginyl-tRNA synthase (glutamine-hydrolyzing) activity"/>
    <property type="evidence" value="ECO:0007669"/>
    <property type="project" value="RHEA"/>
</dbReference>
<dbReference type="NCBIfam" id="NF004012">
    <property type="entry name" value="PRK05477.1-2"/>
    <property type="match status" value="1"/>
</dbReference>
<organism evidence="13 14">
    <name type="scientific">Nocardia panacis</name>
    <dbReference type="NCBI Taxonomy" id="2340916"/>
    <lineage>
        <taxon>Bacteria</taxon>
        <taxon>Bacillati</taxon>
        <taxon>Actinomycetota</taxon>
        <taxon>Actinomycetes</taxon>
        <taxon>Mycobacteriales</taxon>
        <taxon>Nocardiaceae</taxon>
        <taxon>Nocardia</taxon>
    </lineage>
</organism>
<dbReference type="InterPro" id="IPR017958">
    <property type="entry name" value="Gln-tRNA_amidoTrfase_suB_CS"/>
</dbReference>
<dbReference type="Pfam" id="PF02637">
    <property type="entry name" value="GatB_Yqey"/>
    <property type="match status" value="1"/>
</dbReference>
<dbReference type="NCBIfam" id="NF004013">
    <property type="entry name" value="PRK05477.1-3"/>
    <property type="match status" value="1"/>
</dbReference>
<dbReference type="GO" id="GO:0050567">
    <property type="term" value="F:glutaminyl-tRNA synthase (glutamine-hydrolyzing) activity"/>
    <property type="evidence" value="ECO:0007669"/>
    <property type="project" value="UniProtKB-UniRule"/>
</dbReference>
<evidence type="ECO:0000256" key="7">
    <source>
        <dbReference type="ARBA" id="ARBA00022917"/>
    </source>
</evidence>
<sequence length="501" mass="54132">MSAPTVELMDYADVMARFEPVLGMEVHVELSTATKMFCGCPTEFGAQPNTQVCPVCLGLPGSLPVVNEQAVASAIRIGLALNCSITPWGRFARKNYFYPDQPKNYQISQYDEPIATNGHLEVVLDDGSTFRVEIERAHMEEDTGKSVHVGGATGRIHGASHSLLDYNRAGVPLIEIVTKPITGAGERAPEVARAYVTALRDLLKSLEVSDVRMEQGSLRCDANVSLMPKGATEFGTRTETKNVNSLKSVEVAVRYEMRRQGALLADGGTVIQETRHFHEADGSTSPGRRKETAEDYRYFPEPDLEPVAPAAEWVEQLRGTIPEYPWLRRARLQADWGWADEVMRDVVNAGALELIIATAEAGAPADDARSWWVAYLTEKAKEREVALEELPIAAAQVAEVIGLVEAKTINSKVAKQVVDFVLAGEGAPAEIVAARGLGMVSDDGALIAEVEKALAANPDIAEKIRSGKVQAAGKIVGDVMKATRGQADAARVRELVLAACS</sequence>
<comment type="function">
    <text evidence="8 11">Allows the formation of correctly charged Asn-tRNA(Asn) or Gln-tRNA(Gln) through the transamidation of misacylated Asp-tRNA(Asn) or Glu-tRNA(Gln) in organisms which lack either or both of asparaginyl-tRNA or glutaminyl-tRNA synthetases. The reaction takes place in the presence of glutamine and ATP through an activated phospho-Asp-tRNA(Asn) or phospho-Glu-tRNA(Gln).</text>
</comment>
<dbReference type="GO" id="GO:0005524">
    <property type="term" value="F:ATP binding"/>
    <property type="evidence" value="ECO:0007669"/>
    <property type="project" value="UniProtKB-KW"/>
</dbReference>
<dbReference type="FunFam" id="1.10.10.410:FF:000002">
    <property type="entry name" value="Aspartyl/glutamyl-tRNA(Asn/Gln) amidotransferase subunit B"/>
    <property type="match status" value="1"/>
</dbReference>
<dbReference type="Gene3D" id="1.10.10.410">
    <property type="match status" value="1"/>
</dbReference>
<dbReference type="NCBIfam" id="NF004014">
    <property type="entry name" value="PRK05477.1-4"/>
    <property type="match status" value="1"/>
</dbReference>
<keyword evidence="7 11" id="KW-0648">Protein biosynthesis</keyword>
<dbReference type="AlphaFoldDB" id="A0A3A4KPN7"/>
<name>A0A3A4KPN7_9NOCA</name>
<evidence type="ECO:0000259" key="12">
    <source>
        <dbReference type="SMART" id="SM00845"/>
    </source>
</evidence>
<evidence type="ECO:0000256" key="10">
    <source>
        <dbReference type="ARBA" id="ARBA00047913"/>
    </source>
</evidence>
<dbReference type="InterPro" id="IPR023168">
    <property type="entry name" value="GatB_Yqey_C_2"/>
</dbReference>
<dbReference type="InterPro" id="IPR006075">
    <property type="entry name" value="Asn/Gln-tRNA_Trfase_suB/E_cat"/>
</dbReference>
<dbReference type="Pfam" id="PF02934">
    <property type="entry name" value="GatB_N"/>
    <property type="match status" value="1"/>
</dbReference>
<dbReference type="GO" id="GO:0016740">
    <property type="term" value="F:transferase activity"/>
    <property type="evidence" value="ECO:0007669"/>
    <property type="project" value="UniProtKB-KW"/>
</dbReference>
<dbReference type="NCBIfam" id="TIGR00133">
    <property type="entry name" value="gatB"/>
    <property type="match status" value="1"/>
</dbReference>
<dbReference type="PROSITE" id="PS01234">
    <property type="entry name" value="GATB"/>
    <property type="match status" value="1"/>
</dbReference>
<dbReference type="Proteomes" id="UP000266677">
    <property type="component" value="Unassembled WGS sequence"/>
</dbReference>
<dbReference type="InterPro" id="IPR003789">
    <property type="entry name" value="Asn/Gln_tRNA_amidoTrase-B-like"/>
</dbReference>
<evidence type="ECO:0000256" key="8">
    <source>
        <dbReference type="ARBA" id="ARBA00024799"/>
    </source>
</evidence>
<evidence type="ECO:0000256" key="2">
    <source>
        <dbReference type="ARBA" id="ARBA00011123"/>
    </source>
</evidence>
<comment type="subunit">
    <text evidence="2 11">Heterotrimer of A, B and C subunits.</text>
</comment>
<evidence type="ECO:0000256" key="11">
    <source>
        <dbReference type="HAMAP-Rule" id="MF_00121"/>
    </source>
</evidence>
<dbReference type="PANTHER" id="PTHR11659:SF0">
    <property type="entry name" value="GLUTAMYL-TRNA(GLN) AMIDOTRANSFERASE SUBUNIT B, MITOCHONDRIAL"/>
    <property type="match status" value="1"/>
</dbReference>
<comment type="catalytic activity">
    <reaction evidence="10 11">
        <text>L-glutamyl-tRNA(Gln) + L-glutamine + ATP + H2O = L-glutaminyl-tRNA(Gln) + L-glutamate + ADP + phosphate + H(+)</text>
        <dbReference type="Rhea" id="RHEA:17521"/>
        <dbReference type="Rhea" id="RHEA-COMP:9681"/>
        <dbReference type="Rhea" id="RHEA-COMP:9684"/>
        <dbReference type="ChEBI" id="CHEBI:15377"/>
        <dbReference type="ChEBI" id="CHEBI:15378"/>
        <dbReference type="ChEBI" id="CHEBI:29985"/>
        <dbReference type="ChEBI" id="CHEBI:30616"/>
        <dbReference type="ChEBI" id="CHEBI:43474"/>
        <dbReference type="ChEBI" id="CHEBI:58359"/>
        <dbReference type="ChEBI" id="CHEBI:78520"/>
        <dbReference type="ChEBI" id="CHEBI:78521"/>
        <dbReference type="ChEBI" id="CHEBI:456216"/>
    </reaction>
</comment>
<dbReference type="InterPro" id="IPR017959">
    <property type="entry name" value="Asn/Gln-tRNA_amidoTrfase_suB/E"/>
</dbReference>
<dbReference type="SUPFAM" id="SSF55931">
    <property type="entry name" value="Glutamine synthetase/guanido kinase"/>
    <property type="match status" value="1"/>
</dbReference>
<dbReference type="SMART" id="SM00845">
    <property type="entry name" value="GatB_Yqey"/>
    <property type="match status" value="1"/>
</dbReference>
<dbReference type="InterPro" id="IPR004413">
    <property type="entry name" value="GatB"/>
</dbReference>
<dbReference type="OrthoDB" id="9804078at2"/>
<keyword evidence="6 11" id="KW-0067">ATP-binding</keyword>
<accession>A0A3A4KPN7</accession>
<comment type="similarity">
    <text evidence="1 11">Belongs to the GatB/GatE family. GatB subfamily.</text>
</comment>
<evidence type="ECO:0000313" key="14">
    <source>
        <dbReference type="Proteomes" id="UP000266677"/>
    </source>
</evidence>
<evidence type="ECO:0000256" key="9">
    <source>
        <dbReference type="ARBA" id="ARBA00047380"/>
    </source>
</evidence>